<comment type="subcellular location">
    <subcellularLocation>
        <location evidence="1">Membrane</location>
        <topology evidence="1">Multi-pass membrane protein</topology>
    </subcellularLocation>
</comment>
<feature type="transmembrane region" description="Helical" evidence="10">
    <location>
        <begin position="16"/>
        <end position="39"/>
    </location>
</feature>
<gene>
    <name evidence="12" type="ORF">B9479_000562</name>
</gene>
<dbReference type="EMBL" id="NIDF01000003">
    <property type="protein sequence ID" value="TYJ58726.1"/>
    <property type="molecule type" value="Genomic_DNA"/>
</dbReference>
<dbReference type="InterPro" id="IPR005829">
    <property type="entry name" value="Sugar_transporter_CS"/>
</dbReference>
<dbReference type="InterPro" id="IPR003663">
    <property type="entry name" value="Sugar/inositol_transpt"/>
</dbReference>
<evidence type="ECO:0000256" key="2">
    <source>
        <dbReference type="ARBA" id="ARBA00010992"/>
    </source>
</evidence>
<dbReference type="Gene3D" id="1.20.1250.20">
    <property type="entry name" value="MFS general substrate transporter like domains"/>
    <property type="match status" value="1"/>
</dbReference>
<feature type="transmembrane region" description="Helical" evidence="10">
    <location>
        <begin position="76"/>
        <end position="94"/>
    </location>
</feature>
<dbReference type="PANTHER" id="PTHR48022">
    <property type="entry name" value="PLASTIDIC GLUCOSE TRANSPORTER 4"/>
    <property type="match status" value="1"/>
</dbReference>
<dbReference type="InterPro" id="IPR050360">
    <property type="entry name" value="MFS_Sugar_Transporters"/>
</dbReference>
<evidence type="ECO:0000256" key="7">
    <source>
        <dbReference type="ARBA" id="ARBA00049119"/>
    </source>
</evidence>
<evidence type="ECO:0000313" key="12">
    <source>
        <dbReference type="EMBL" id="TYJ58726.1"/>
    </source>
</evidence>
<dbReference type="AlphaFoldDB" id="A0A5D3B8N9"/>
<dbReference type="PROSITE" id="PS50850">
    <property type="entry name" value="MFS"/>
    <property type="match status" value="1"/>
</dbReference>
<accession>A0A5D3B8N9</accession>
<evidence type="ECO:0000259" key="11">
    <source>
        <dbReference type="PROSITE" id="PS50850"/>
    </source>
</evidence>
<dbReference type="PANTHER" id="PTHR48022:SF11">
    <property type="entry name" value="MONOSACCHARIDE TRANSPORTER (HXT8), PUTATIVE (AFU_ORTHOLOGUE AFUA_2G08120)-RELATED"/>
    <property type="match status" value="1"/>
</dbReference>
<evidence type="ECO:0000256" key="6">
    <source>
        <dbReference type="ARBA" id="ARBA00023136"/>
    </source>
</evidence>
<evidence type="ECO:0000256" key="9">
    <source>
        <dbReference type="SAM" id="MobiDB-lite"/>
    </source>
</evidence>
<protein>
    <recommendedName>
        <fullName evidence="11">Major facilitator superfamily (MFS) profile domain-containing protein</fullName>
    </recommendedName>
</protein>
<dbReference type="GO" id="GO:0005351">
    <property type="term" value="F:carbohydrate:proton symporter activity"/>
    <property type="evidence" value="ECO:0007669"/>
    <property type="project" value="TreeGrafter"/>
</dbReference>
<keyword evidence="5 10" id="KW-1133">Transmembrane helix</keyword>
<dbReference type="GO" id="GO:0016020">
    <property type="term" value="C:membrane"/>
    <property type="evidence" value="ECO:0007669"/>
    <property type="project" value="UniProtKB-SubCell"/>
</dbReference>
<dbReference type="SUPFAM" id="SSF103473">
    <property type="entry name" value="MFS general substrate transporter"/>
    <property type="match status" value="1"/>
</dbReference>
<feature type="transmembrane region" description="Helical" evidence="10">
    <location>
        <begin position="418"/>
        <end position="436"/>
    </location>
</feature>
<comment type="caution">
    <text evidence="12">The sequence shown here is derived from an EMBL/GenBank/DDBJ whole genome shotgun (WGS) entry which is preliminary data.</text>
</comment>
<feature type="transmembrane region" description="Helical" evidence="10">
    <location>
        <begin position="106"/>
        <end position="126"/>
    </location>
</feature>
<comment type="catalytic activity">
    <reaction evidence="7">
        <text>myo-inositol(out) + H(+)(out) = myo-inositol(in) + H(+)(in)</text>
        <dbReference type="Rhea" id="RHEA:60364"/>
        <dbReference type="ChEBI" id="CHEBI:15378"/>
        <dbReference type="ChEBI" id="CHEBI:17268"/>
    </reaction>
</comment>
<feature type="transmembrane region" description="Helical" evidence="10">
    <location>
        <begin position="348"/>
        <end position="369"/>
    </location>
</feature>
<proteinExistence type="inferred from homology"/>
<evidence type="ECO:0000256" key="3">
    <source>
        <dbReference type="ARBA" id="ARBA00022448"/>
    </source>
</evidence>
<keyword evidence="4 10" id="KW-0812">Transmembrane</keyword>
<comment type="similarity">
    <text evidence="2 8">Belongs to the major facilitator superfamily. Sugar transporter (TC 2.A.1.1) family.</text>
</comment>
<sequence>MPDNAVAPRTSSYNRLVLLALSIGSFNYGLSLGVPSAVIGLEGFLDYFNVDLAGPNPSYASSMQGGKCFYFNNQPLLTMTSSHCFFGSFFFAWLADKVGRKRALDVVGLVSVVGVILSTAATHVGMLIVGRIIQGLAGGGLNVICPMFQSEISVAEHRGSNVGLHGFLFVSGLATATWAGFGAYFASNPSLQWRVLFAIQAVPALALLAARWWLPESPRWLAMNGHPEKALETLCKLHDTPEDHDHKLAKEEQQLITKQLELDSRHNTSWIGLFSRASSRKRLFLGMFLMFLQQSTGQNVLFGFQVNVLSGLGVTGWKSLLVLSFYTTWAATLNFVGGALLDRLGRRTLYLGGLLGCTIADAIHTPLTIKYGGTSNLAGQGAAVAFLFLFITCFAPGVDVTSYVYGAEIFPTYMRARGLSVTIATYFAFAALYVSVSSTAQNAIGAYFNICKANVRTVFIGLSTINRIVGYFILPETKGLSLESMGLLFGEADEVAEIGGGNMPRGNHTPEDVEAYTPSSEKGDEKRVHGAQISIHDV</sequence>
<feature type="transmembrane region" description="Helical" evidence="10">
    <location>
        <begin position="162"/>
        <end position="185"/>
    </location>
</feature>
<evidence type="ECO:0000256" key="4">
    <source>
        <dbReference type="ARBA" id="ARBA00022692"/>
    </source>
</evidence>
<feature type="transmembrane region" description="Helical" evidence="10">
    <location>
        <begin position="321"/>
        <end position="341"/>
    </location>
</feature>
<keyword evidence="6 10" id="KW-0472">Membrane</keyword>
<evidence type="ECO:0000256" key="8">
    <source>
        <dbReference type="RuleBase" id="RU003346"/>
    </source>
</evidence>
<feature type="domain" description="Major facilitator superfamily (MFS) profile" evidence="11">
    <location>
        <begin position="17"/>
        <end position="478"/>
    </location>
</feature>
<dbReference type="InterPro" id="IPR005828">
    <property type="entry name" value="MFS_sugar_transport-like"/>
</dbReference>
<keyword evidence="3 8" id="KW-0813">Transport</keyword>
<dbReference type="NCBIfam" id="TIGR00879">
    <property type="entry name" value="SP"/>
    <property type="match status" value="1"/>
</dbReference>
<dbReference type="PROSITE" id="PS00217">
    <property type="entry name" value="SUGAR_TRANSPORT_2"/>
    <property type="match status" value="1"/>
</dbReference>
<dbReference type="Pfam" id="PF00083">
    <property type="entry name" value="Sugar_tr"/>
    <property type="match status" value="1"/>
</dbReference>
<feature type="transmembrane region" description="Helical" evidence="10">
    <location>
        <begin position="191"/>
        <end position="214"/>
    </location>
</feature>
<dbReference type="InterPro" id="IPR020846">
    <property type="entry name" value="MFS_dom"/>
</dbReference>
<dbReference type="Proteomes" id="UP000322245">
    <property type="component" value="Unassembled WGS sequence"/>
</dbReference>
<evidence type="ECO:0000256" key="1">
    <source>
        <dbReference type="ARBA" id="ARBA00004141"/>
    </source>
</evidence>
<dbReference type="PROSITE" id="PS00216">
    <property type="entry name" value="SUGAR_TRANSPORT_1"/>
    <property type="match status" value="1"/>
</dbReference>
<organism evidence="12 13">
    <name type="scientific">Cryptococcus floricola</name>
    <dbReference type="NCBI Taxonomy" id="2591691"/>
    <lineage>
        <taxon>Eukaryota</taxon>
        <taxon>Fungi</taxon>
        <taxon>Dikarya</taxon>
        <taxon>Basidiomycota</taxon>
        <taxon>Agaricomycotina</taxon>
        <taxon>Tremellomycetes</taxon>
        <taxon>Tremellales</taxon>
        <taxon>Cryptococcaceae</taxon>
        <taxon>Cryptococcus</taxon>
    </lineage>
</organism>
<evidence type="ECO:0000256" key="5">
    <source>
        <dbReference type="ARBA" id="ARBA00022989"/>
    </source>
</evidence>
<dbReference type="InterPro" id="IPR036259">
    <property type="entry name" value="MFS_trans_sf"/>
</dbReference>
<dbReference type="PRINTS" id="PR00171">
    <property type="entry name" value="SUGRTRNSPORT"/>
</dbReference>
<feature type="region of interest" description="Disordered" evidence="9">
    <location>
        <begin position="501"/>
        <end position="530"/>
    </location>
</feature>
<reference evidence="12 13" key="1">
    <citation type="submission" date="2017-05" db="EMBL/GenBank/DDBJ databases">
        <title>The Genome Sequence of Tsuchiyaea wingfieldii DSM 27421.</title>
        <authorList>
            <person name="Cuomo C."/>
            <person name="Passer A."/>
            <person name="Billmyre B."/>
            <person name="Heitman J."/>
        </authorList>
    </citation>
    <scope>NUCLEOTIDE SEQUENCE [LARGE SCALE GENOMIC DNA]</scope>
    <source>
        <strain evidence="12 13">DSM 27421</strain>
    </source>
</reference>
<name>A0A5D3B8N9_9TREE</name>
<evidence type="ECO:0000313" key="13">
    <source>
        <dbReference type="Proteomes" id="UP000322245"/>
    </source>
</evidence>
<evidence type="ECO:0000256" key="10">
    <source>
        <dbReference type="SAM" id="Phobius"/>
    </source>
</evidence>
<keyword evidence="13" id="KW-1185">Reference proteome</keyword>
<feature type="transmembrane region" description="Helical" evidence="10">
    <location>
        <begin position="381"/>
        <end position="406"/>
    </location>
</feature>